<evidence type="ECO:0000256" key="1">
    <source>
        <dbReference type="SAM" id="SignalP"/>
    </source>
</evidence>
<dbReference type="EMBL" id="JAJA02000001">
    <property type="protein sequence ID" value="KWS03234.1"/>
    <property type="molecule type" value="Genomic_DNA"/>
</dbReference>
<comment type="caution">
    <text evidence="3">The sequence shown here is derived from an EMBL/GenBank/DDBJ whole genome shotgun (WGS) entry which is preliminary data.</text>
</comment>
<dbReference type="PIRSF" id="PIRSF028415">
    <property type="entry name" value="UCP028415"/>
    <property type="match status" value="1"/>
</dbReference>
<sequence length="347" mass="36984">MYRCALLVLLSLSATLWPLRPALAADACPALRDQGAAADAATRIAAAACTENLLWFRPFIDTQGRLASAVVSEAETSRLQDGATETWRRTASYWRDTGLLQRMSGFAGAQQCFDPYGSGYSAVACRAFLIDNPWSAAFISYVMMKASVPGFRPSASHYDYVRDAYRGADQSPFQFLDPASATASPGDLLCAVRSSNRVYGFSGLTAALDANNGSLNMHCDVVVAVNPGNDGKAYLIGGNVQQGATMRLMAVNRNGQFWPLPLRSETQVECSPDTASACDMSKLDWAVLLKLKSESALAQLAPPTPLFAPQVAPASLQPSGCCVQCVVGSGVPRCPNPNTPGIRPEQN</sequence>
<feature type="signal peptide" evidence="1">
    <location>
        <begin position="1"/>
        <end position="24"/>
    </location>
</feature>
<organism evidence="3 4">
    <name type="scientific">Lysobacter capsici AZ78</name>
    <dbReference type="NCBI Taxonomy" id="1444315"/>
    <lineage>
        <taxon>Bacteria</taxon>
        <taxon>Pseudomonadati</taxon>
        <taxon>Pseudomonadota</taxon>
        <taxon>Gammaproteobacteria</taxon>
        <taxon>Lysobacterales</taxon>
        <taxon>Lysobacteraceae</taxon>
        <taxon>Lysobacter</taxon>
    </lineage>
</organism>
<accession>A0A108U630</accession>
<dbReference type="OrthoDB" id="8836344at2"/>
<keyword evidence="1" id="KW-0732">Signal</keyword>
<dbReference type="InterPro" id="IPR019262">
    <property type="entry name" value="DUF2272"/>
</dbReference>
<protein>
    <recommendedName>
        <fullName evidence="2">DUF2272 domain-containing protein</fullName>
    </recommendedName>
</protein>
<name>A0A108U630_9GAMM</name>
<dbReference type="Proteomes" id="UP000023435">
    <property type="component" value="Unassembled WGS sequence"/>
</dbReference>
<dbReference type="AlphaFoldDB" id="A0A108U630"/>
<reference evidence="3 4" key="1">
    <citation type="journal article" date="2014" name="Genome Announc.">
        <title>Draft Genome Sequence of Lysobacter capsici AZ78, a Bacterium Antagonistic to Plant-Pathogenic Oomycetes.</title>
        <authorList>
            <person name="Puopolo G."/>
            <person name="Sonego P."/>
            <person name="Engelen K."/>
            <person name="Pertot I."/>
        </authorList>
    </citation>
    <scope>NUCLEOTIDE SEQUENCE [LARGE SCALE GENOMIC DNA]</scope>
    <source>
        <strain evidence="3 4">AZ78</strain>
    </source>
</reference>
<feature type="chain" id="PRO_5007131588" description="DUF2272 domain-containing protein" evidence="1">
    <location>
        <begin position="25"/>
        <end position="347"/>
    </location>
</feature>
<evidence type="ECO:0000313" key="4">
    <source>
        <dbReference type="Proteomes" id="UP000023435"/>
    </source>
</evidence>
<dbReference type="RefSeq" id="WP_051546881.1">
    <property type="nucleotide sequence ID" value="NZ_JAJA02000001.1"/>
</dbReference>
<proteinExistence type="predicted"/>
<dbReference type="Pfam" id="PF10030">
    <property type="entry name" value="DUF2272"/>
    <property type="match status" value="1"/>
</dbReference>
<dbReference type="InterPro" id="IPR014545">
    <property type="entry name" value="UCP028415"/>
</dbReference>
<keyword evidence="4" id="KW-1185">Reference proteome</keyword>
<gene>
    <name evidence="3" type="ORF">AZ78_0780</name>
</gene>
<feature type="domain" description="DUF2272" evidence="2">
    <location>
        <begin position="84"/>
        <end position="291"/>
    </location>
</feature>
<evidence type="ECO:0000313" key="3">
    <source>
        <dbReference type="EMBL" id="KWS03234.1"/>
    </source>
</evidence>
<evidence type="ECO:0000259" key="2">
    <source>
        <dbReference type="Pfam" id="PF10030"/>
    </source>
</evidence>